<protein>
    <submittedName>
        <fullName evidence="1">Uncharacterized protein</fullName>
    </submittedName>
</protein>
<organism evidence="1 2">
    <name type="scientific">Cichorium intybus</name>
    <name type="common">Chicory</name>
    <dbReference type="NCBI Taxonomy" id="13427"/>
    <lineage>
        <taxon>Eukaryota</taxon>
        <taxon>Viridiplantae</taxon>
        <taxon>Streptophyta</taxon>
        <taxon>Embryophyta</taxon>
        <taxon>Tracheophyta</taxon>
        <taxon>Spermatophyta</taxon>
        <taxon>Magnoliopsida</taxon>
        <taxon>eudicotyledons</taxon>
        <taxon>Gunneridae</taxon>
        <taxon>Pentapetalae</taxon>
        <taxon>asterids</taxon>
        <taxon>campanulids</taxon>
        <taxon>Asterales</taxon>
        <taxon>Asteraceae</taxon>
        <taxon>Cichorioideae</taxon>
        <taxon>Cichorieae</taxon>
        <taxon>Cichoriinae</taxon>
        <taxon>Cichorium</taxon>
    </lineage>
</organism>
<gene>
    <name evidence="1" type="ORF">L2E82_01879</name>
</gene>
<reference evidence="1 2" key="2">
    <citation type="journal article" date="2022" name="Mol. Ecol. Resour.">
        <title>The genomes of chicory, endive, great burdock and yacon provide insights into Asteraceae paleo-polyploidization history and plant inulin production.</title>
        <authorList>
            <person name="Fan W."/>
            <person name="Wang S."/>
            <person name="Wang H."/>
            <person name="Wang A."/>
            <person name="Jiang F."/>
            <person name="Liu H."/>
            <person name="Zhao H."/>
            <person name="Xu D."/>
            <person name="Zhang Y."/>
        </authorList>
    </citation>
    <scope>NUCLEOTIDE SEQUENCE [LARGE SCALE GENOMIC DNA]</scope>
    <source>
        <strain evidence="2">cv. Punajuju</strain>
        <tissue evidence="1">Leaves</tissue>
    </source>
</reference>
<sequence>MRWKRGSPLMDPLGVRSNIEGGVYIFLKDRRRRKRRSEMGGDTRCLQLQTAMGKIRYPNSKTRMIVGSSCFITYGTFHGIGSHILASTH</sequence>
<accession>A0ACB9H0L6</accession>
<evidence type="ECO:0000313" key="1">
    <source>
        <dbReference type="EMBL" id="KAI3789092.1"/>
    </source>
</evidence>
<dbReference type="EMBL" id="CM042009">
    <property type="protein sequence ID" value="KAI3789092.1"/>
    <property type="molecule type" value="Genomic_DNA"/>
</dbReference>
<evidence type="ECO:0000313" key="2">
    <source>
        <dbReference type="Proteomes" id="UP001055811"/>
    </source>
</evidence>
<reference evidence="2" key="1">
    <citation type="journal article" date="2022" name="Mol. Ecol. Resour.">
        <title>The genomes of chicory, endive, great burdock and yacon provide insights into Asteraceae palaeo-polyploidization history and plant inulin production.</title>
        <authorList>
            <person name="Fan W."/>
            <person name="Wang S."/>
            <person name="Wang H."/>
            <person name="Wang A."/>
            <person name="Jiang F."/>
            <person name="Liu H."/>
            <person name="Zhao H."/>
            <person name="Xu D."/>
            <person name="Zhang Y."/>
        </authorList>
    </citation>
    <scope>NUCLEOTIDE SEQUENCE [LARGE SCALE GENOMIC DNA]</scope>
    <source>
        <strain evidence="2">cv. Punajuju</strain>
    </source>
</reference>
<comment type="caution">
    <text evidence="1">The sequence shown here is derived from an EMBL/GenBank/DDBJ whole genome shotgun (WGS) entry which is preliminary data.</text>
</comment>
<dbReference type="Proteomes" id="UP001055811">
    <property type="component" value="Linkage Group LG01"/>
</dbReference>
<proteinExistence type="predicted"/>
<name>A0ACB9H0L6_CICIN</name>
<keyword evidence="2" id="KW-1185">Reference proteome</keyword>